<keyword evidence="12" id="KW-1185">Reference proteome</keyword>
<keyword evidence="4 11" id="KW-0808">Transferase</keyword>
<evidence type="ECO:0000313" key="12">
    <source>
        <dbReference type="Proteomes" id="UP000241769"/>
    </source>
</evidence>
<feature type="domain" description="Protein kinase" evidence="10">
    <location>
        <begin position="138"/>
        <end position="389"/>
    </location>
</feature>
<dbReference type="InterPro" id="IPR017441">
    <property type="entry name" value="Protein_kinase_ATP_BS"/>
</dbReference>
<feature type="binding site" evidence="8">
    <location>
        <position position="168"/>
    </location>
    <ligand>
        <name>ATP</name>
        <dbReference type="ChEBI" id="CHEBI:30616"/>
    </ligand>
</feature>
<dbReference type="PROSITE" id="PS00108">
    <property type="entry name" value="PROTEIN_KINASE_ST"/>
    <property type="match status" value="1"/>
</dbReference>
<dbReference type="PROSITE" id="PS00107">
    <property type="entry name" value="PROTEIN_KINASE_ATP"/>
    <property type="match status" value="1"/>
</dbReference>
<evidence type="ECO:0000256" key="1">
    <source>
        <dbReference type="ARBA" id="ARBA00012513"/>
    </source>
</evidence>
<accession>A0A2P6NZL0</accession>
<reference evidence="11 12" key="1">
    <citation type="journal article" date="2018" name="Genome Biol. Evol.">
        <title>Multiple Roots of Fruiting Body Formation in Amoebozoa.</title>
        <authorList>
            <person name="Hillmann F."/>
            <person name="Forbes G."/>
            <person name="Novohradska S."/>
            <person name="Ferling I."/>
            <person name="Riege K."/>
            <person name="Groth M."/>
            <person name="Westermann M."/>
            <person name="Marz M."/>
            <person name="Spaller T."/>
            <person name="Winckler T."/>
            <person name="Schaap P."/>
            <person name="Glockner G."/>
        </authorList>
    </citation>
    <scope>NUCLEOTIDE SEQUENCE [LARGE SCALE GENOMIC DNA]</scope>
    <source>
        <strain evidence="11 12">Jena</strain>
    </source>
</reference>
<keyword evidence="4 11" id="KW-0418">Kinase</keyword>
<dbReference type="GO" id="GO:0035556">
    <property type="term" value="P:intracellular signal transduction"/>
    <property type="evidence" value="ECO:0007669"/>
    <property type="project" value="TreeGrafter"/>
</dbReference>
<dbReference type="Pfam" id="PF00069">
    <property type="entry name" value="Pkinase"/>
    <property type="match status" value="1"/>
</dbReference>
<dbReference type="InParanoid" id="A0A2P6NZL0"/>
<evidence type="ECO:0000256" key="9">
    <source>
        <dbReference type="RuleBase" id="RU000304"/>
    </source>
</evidence>
<keyword evidence="5 8" id="KW-0067">ATP-binding</keyword>
<comment type="catalytic activity">
    <reaction evidence="6">
        <text>L-threonyl-[protein] + ATP = O-phospho-L-threonyl-[protein] + ADP + H(+)</text>
        <dbReference type="Rhea" id="RHEA:46608"/>
        <dbReference type="Rhea" id="RHEA-COMP:11060"/>
        <dbReference type="Rhea" id="RHEA-COMP:11605"/>
        <dbReference type="ChEBI" id="CHEBI:15378"/>
        <dbReference type="ChEBI" id="CHEBI:30013"/>
        <dbReference type="ChEBI" id="CHEBI:30616"/>
        <dbReference type="ChEBI" id="CHEBI:61977"/>
        <dbReference type="ChEBI" id="CHEBI:456216"/>
        <dbReference type="EC" id="2.7.11.1"/>
    </reaction>
</comment>
<organism evidence="11 12">
    <name type="scientific">Planoprotostelium fungivorum</name>
    <dbReference type="NCBI Taxonomy" id="1890364"/>
    <lineage>
        <taxon>Eukaryota</taxon>
        <taxon>Amoebozoa</taxon>
        <taxon>Evosea</taxon>
        <taxon>Variosea</taxon>
        <taxon>Cavosteliida</taxon>
        <taxon>Cavosteliaceae</taxon>
        <taxon>Planoprotostelium</taxon>
    </lineage>
</organism>
<protein>
    <recommendedName>
        <fullName evidence="1">non-specific serine/threonine protein kinase</fullName>
        <ecNumber evidence="1">2.7.11.1</ecNumber>
    </recommendedName>
</protein>
<sequence length="398" mass="44811">MTSNDPRCGKLPRASLIPTCGRVRKCSRCQAGAQNKLFRDLRTQRQLVSAGNQRRLPHSIPSGSMPSTQLPRLVIATSGSTPNLPRMKEKKMRLQTLMSQSTDGFNFNREPSQNNLFTLPPLQRCATPRTETMKFSDYEVIKTIGSGSYGDVKLCQHRKTGQLVVIKKLVRNDSTISLIAAEIDAGKRLKHGNVIEFKCAFEDLTHSYIVMEYLQGTDLYNYLEKTDFTPGTEEDVRSLMRGIVSAVVYCHGKGIAHLDLKLENIMVTAPGTAKIIDFGLCDRSDVLCSRWVGSADYACPQILLHHSFMPEKADVWSLGVILYIMLFCVTPFDRADTARLLRKGRHPTMNKPEGWHTVSPAAQQLLQSMLEVDEKDRISLSGVMSHRFFRSTMRERNL</sequence>
<evidence type="ECO:0000259" key="10">
    <source>
        <dbReference type="PROSITE" id="PS50011"/>
    </source>
</evidence>
<dbReference type="Gene3D" id="1.10.510.10">
    <property type="entry name" value="Transferase(Phosphotransferase) domain 1"/>
    <property type="match status" value="1"/>
</dbReference>
<keyword evidence="2 9" id="KW-0723">Serine/threonine-protein kinase</keyword>
<dbReference type="InterPro" id="IPR008271">
    <property type="entry name" value="Ser/Thr_kinase_AS"/>
</dbReference>
<dbReference type="SMART" id="SM00220">
    <property type="entry name" value="S_TKc"/>
    <property type="match status" value="1"/>
</dbReference>
<evidence type="ECO:0000256" key="3">
    <source>
        <dbReference type="ARBA" id="ARBA00022741"/>
    </source>
</evidence>
<dbReference type="EC" id="2.7.11.1" evidence="1"/>
<evidence type="ECO:0000256" key="4">
    <source>
        <dbReference type="ARBA" id="ARBA00022777"/>
    </source>
</evidence>
<evidence type="ECO:0000256" key="7">
    <source>
        <dbReference type="ARBA" id="ARBA00048679"/>
    </source>
</evidence>
<dbReference type="PROSITE" id="PS50011">
    <property type="entry name" value="PROTEIN_KINASE_DOM"/>
    <property type="match status" value="1"/>
</dbReference>
<comment type="caution">
    <text evidence="11">The sequence shown here is derived from an EMBL/GenBank/DDBJ whole genome shotgun (WGS) entry which is preliminary data.</text>
</comment>
<dbReference type="PANTHER" id="PTHR24346">
    <property type="entry name" value="MAP/MICROTUBULE AFFINITY-REGULATING KINASE"/>
    <property type="match status" value="1"/>
</dbReference>
<dbReference type="SUPFAM" id="SSF56112">
    <property type="entry name" value="Protein kinase-like (PK-like)"/>
    <property type="match status" value="1"/>
</dbReference>
<dbReference type="GO" id="GO:0005524">
    <property type="term" value="F:ATP binding"/>
    <property type="evidence" value="ECO:0007669"/>
    <property type="project" value="UniProtKB-UniRule"/>
</dbReference>
<evidence type="ECO:0000256" key="5">
    <source>
        <dbReference type="ARBA" id="ARBA00022840"/>
    </source>
</evidence>
<evidence type="ECO:0000256" key="2">
    <source>
        <dbReference type="ARBA" id="ARBA00022527"/>
    </source>
</evidence>
<keyword evidence="3 8" id="KW-0547">Nucleotide-binding</keyword>
<proteinExistence type="inferred from homology"/>
<dbReference type="FunFam" id="1.10.510.10:FF:000571">
    <property type="entry name" value="Maternal embryonic leucine zipper kinase"/>
    <property type="match status" value="1"/>
</dbReference>
<evidence type="ECO:0000256" key="8">
    <source>
        <dbReference type="PROSITE-ProRule" id="PRU10141"/>
    </source>
</evidence>
<dbReference type="PANTHER" id="PTHR24346:SF30">
    <property type="entry name" value="MATERNAL EMBRYONIC LEUCINE ZIPPER KINASE"/>
    <property type="match status" value="1"/>
</dbReference>
<evidence type="ECO:0000256" key="6">
    <source>
        <dbReference type="ARBA" id="ARBA00047899"/>
    </source>
</evidence>
<dbReference type="GO" id="GO:0005737">
    <property type="term" value="C:cytoplasm"/>
    <property type="evidence" value="ECO:0007669"/>
    <property type="project" value="TreeGrafter"/>
</dbReference>
<evidence type="ECO:0000313" key="11">
    <source>
        <dbReference type="EMBL" id="PRP89396.1"/>
    </source>
</evidence>
<dbReference type="InterPro" id="IPR000719">
    <property type="entry name" value="Prot_kinase_dom"/>
</dbReference>
<dbReference type="AlphaFoldDB" id="A0A2P6NZL0"/>
<comment type="similarity">
    <text evidence="9">Belongs to the protein kinase superfamily.</text>
</comment>
<dbReference type="InterPro" id="IPR011009">
    <property type="entry name" value="Kinase-like_dom_sf"/>
</dbReference>
<dbReference type="Proteomes" id="UP000241769">
    <property type="component" value="Unassembled WGS sequence"/>
</dbReference>
<comment type="catalytic activity">
    <reaction evidence="7">
        <text>L-seryl-[protein] + ATP = O-phospho-L-seryl-[protein] + ADP + H(+)</text>
        <dbReference type="Rhea" id="RHEA:17989"/>
        <dbReference type="Rhea" id="RHEA-COMP:9863"/>
        <dbReference type="Rhea" id="RHEA-COMP:11604"/>
        <dbReference type="ChEBI" id="CHEBI:15378"/>
        <dbReference type="ChEBI" id="CHEBI:29999"/>
        <dbReference type="ChEBI" id="CHEBI:30616"/>
        <dbReference type="ChEBI" id="CHEBI:83421"/>
        <dbReference type="ChEBI" id="CHEBI:456216"/>
        <dbReference type="EC" id="2.7.11.1"/>
    </reaction>
</comment>
<dbReference type="EMBL" id="MDYQ01000003">
    <property type="protein sequence ID" value="PRP89396.1"/>
    <property type="molecule type" value="Genomic_DNA"/>
</dbReference>
<gene>
    <name evidence="11" type="ORF">PROFUN_01259</name>
</gene>
<name>A0A2P6NZL0_9EUKA</name>
<dbReference type="OrthoDB" id="193931at2759"/>
<dbReference type="STRING" id="1890364.A0A2P6NZL0"/>
<dbReference type="GO" id="GO:0004674">
    <property type="term" value="F:protein serine/threonine kinase activity"/>
    <property type="evidence" value="ECO:0007669"/>
    <property type="project" value="UniProtKB-KW"/>
</dbReference>